<sequence>MSSAIYHSFDDLFTFDFLSSNPEGYYSDAWASFENIFLHVKHLFLDIKDSLSS</sequence>
<name>A0ABD7MVN1_CORUL</name>
<dbReference type="KEGG" id="cun:Cul210932_2005"/>
<proteinExistence type="predicted"/>
<dbReference type="AlphaFoldDB" id="A0ABD7MVN1"/>
<gene>
    <name evidence="1" type="ORF">NCTC7908_02205</name>
</gene>
<accession>A0ABD7MVN1</accession>
<dbReference type="EMBL" id="LS483400">
    <property type="protein sequence ID" value="SQG53451.1"/>
    <property type="molecule type" value="Genomic_DNA"/>
</dbReference>
<protein>
    <submittedName>
        <fullName evidence="1">Uncharacterized protein</fullName>
    </submittedName>
</protein>
<evidence type="ECO:0000313" key="2">
    <source>
        <dbReference type="Proteomes" id="UP000248741"/>
    </source>
</evidence>
<organism evidence="1 2">
    <name type="scientific">Corynebacterium ulcerans</name>
    <dbReference type="NCBI Taxonomy" id="65058"/>
    <lineage>
        <taxon>Bacteria</taxon>
        <taxon>Bacillati</taxon>
        <taxon>Actinomycetota</taxon>
        <taxon>Actinomycetes</taxon>
        <taxon>Mycobacteriales</taxon>
        <taxon>Corynebacteriaceae</taxon>
        <taxon>Corynebacterium</taxon>
    </lineage>
</organism>
<dbReference type="RefSeq" id="WP_155467572.1">
    <property type="nucleotide sequence ID" value="NZ_CP009500.1"/>
</dbReference>
<evidence type="ECO:0000313" key="1">
    <source>
        <dbReference type="EMBL" id="SQG53451.1"/>
    </source>
</evidence>
<dbReference type="Proteomes" id="UP000248741">
    <property type="component" value="Chromosome 1"/>
</dbReference>
<reference evidence="1 2" key="1">
    <citation type="submission" date="2018-06" db="EMBL/GenBank/DDBJ databases">
        <authorList>
            <consortium name="Pathogen Informatics"/>
            <person name="Doyle S."/>
        </authorList>
    </citation>
    <scope>NUCLEOTIDE SEQUENCE [LARGE SCALE GENOMIC DNA]</scope>
    <source>
        <strain evidence="1 2">NCTC7908</strain>
    </source>
</reference>